<organism evidence="1 2">
    <name type="scientific">Populus alba</name>
    <name type="common">White poplar</name>
    <dbReference type="NCBI Taxonomy" id="43335"/>
    <lineage>
        <taxon>Eukaryota</taxon>
        <taxon>Viridiplantae</taxon>
        <taxon>Streptophyta</taxon>
        <taxon>Embryophyta</taxon>
        <taxon>Tracheophyta</taxon>
        <taxon>Spermatophyta</taxon>
        <taxon>Magnoliopsida</taxon>
        <taxon>eudicotyledons</taxon>
        <taxon>Gunneridae</taxon>
        <taxon>Pentapetalae</taxon>
        <taxon>rosids</taxon>
        <taxon>fabids</taxon>
        <taxon>Malpighiales</taxon>
        <taxon>Salicaceae</taxon>
        <taxon>Saliceae</taxon>
        <taxon>Populus</taxon>
    </lineage>
</organism>
<sequence length="195" mass="21932">MAKSRNPTAFGSMDDIRKVFNKFDKNGDGKISCSEVVDNLSELGTKISPAEVELIMQEFDKDGDGYIDLDEFVDFIQNGGLGDSGGNNSKELRDAFDLYDTNKNGLISVDELHSVMKMLGLKCSLSDCRKMIREVDEDGDAFARIRRIGTNAILRSLWMERHARMLHHSSRQFSCFHEWWGRILASPRGDAAGVF</sequence>
<dbReference type="Proteomes" id="UP000309997">
    <property type="component" value="Unassembled WGS sequence"/>
</dbReference>
<gene>
    <name evidence="1" type="ORF">D5086_008451</name>
</gene>
<name>A0ACC4CGZ3_POPAL</name>
<dbReference type="EMBL" id="RCHU02000004">
    <property type="protein sequence ID" value="KAL3596814.1"/>
    <property type="molecule type" value="Genomic_DNA"/>
</dbReference>
<proteinExistence type="predicted"/>
<reference evidence="1 2" key="1">
    <citation type="journal article" date="2024" name="Plant Biotechnol. J.">
        <title>Genome and CRISPR/Cas9 system of a widespread forest tree (Populus alba) in the world.</title>
        <authorList>
            <person name="Liu Y.J."/>
            <person name="Jiang P.F."/>
            <person name="Han X.M."/>
            <person name="Li X.Y."/>
            <person name="Wang H.M."/>
            <person name="Wang Y.J."/>
            <person name="Wang X.X."/>
            <person name="Zeng Q.Y."/>
        </authorList>
    </citation>
    <scope>NUCLEOTIDE SEQUENCE [LARGE SCALE GENOMIC DNA]</scope>
    <source>
        <strain evidence="2">cv. PAL-ZL1</strain>
    </source>
</reference>
<evidence type="ECO:0000313" key="1">
    <source>
        <dbReference type="EMBL" id="KAL3596814.1"/>
    </source>
</evidence>
<evidence type="ECO:0000313" key="2">
    <source>
        <dbReference type="Proteomes" id="UP000309997"/>
    </source>
</evidence>
<accession>A0ACC4CGZ3</accession>
<comment type="caution">
    <text evidence="1">The sequence shown here is derived from an EMBL/GenBank/DDBJ whole genome shotgun (WGS) entry which is preliminary data.</text>
</comment>
<keyword evidence="2" id="KW-1185">Reference proteome</keyword>
<protein>
    <submittedName>
        <fullName evidence="1">Uncharacterized protein</fullName>
    </submittedName>
</protein>